<dbReference type="EMBL" id="JAVRFI010000002">
    <property type="protein sequence ID" value="MDT0448557.1"/>
    <property type="molecule type" value="Genomic_DNA"/>
</dbReference>
<sequence>MPGNARLNQIDHIVVLMQENRSFDHMLGFLYPDKKTPSGKPFEGLTGEESNPGDSGPVTVFKIDTSTPDAYFMPGADPREGYKPTNTQLFRTETPDTPTSVPTMDGFVDSFADALQFDPQHGREVYPGTKPANIMGCFTPEALPVLSGLARGFAVCDQWYSSVPTMTLPNRGFALAGTSLGHMDDKEAHFPIAFDTPSIFGALGDRVGWAIYSGGRLLTRRDFRDTQQASDSHFGDLAAFKAAAANGTLPQGFIFLEPNWDGTNGNDQHPVHDVAYGEQLMLDVYNALRDGPDWNKTLLIITYDEHGGCYDHAPPPSGAAPPDGSQGQFGFGFTRFGVRVPTVLVSPLIEEETVFRVDGGTPLDHTSLLKTIEERWDVAPLTKRDKAAPGIGDVLTLDRPREDNPLAGVVVPTSSGNNPEAGRMSYLDKVCDALAARAMNE</sequence>
<evidence type="ECO:0000256" key="1">
    <source>
        <dbReference type="ARBA" id="ARBA00022801"/>
    </source>
</evidence>
<organism evidence="4 5">
    <name type="scientific">Streptomyces hesseae</name>
    <dbReference type="NCBI Taxonomy" id="3075519"/>
    <lineage>
        <taxon>Bacteria</taxon>
        <taxon>Bacillati</taxon>
        <taxon>Actinomycetota</taxon>
        <taxon>Actinomycetes</taxon>
        <taxon>Kitasatosporales</taxon>
        <taxon>Streptomycetaceae</taxon>
        <taxon>Streptomyces</taxon>
    </lineage>
</organism>
<proteinExistence type="predicted"/>
<reference evidence="4" key="1">
    <citation type="submission" date="2024-05" db="EMBL/GenBank/DDBJ databases">
        <title>30 novel species of actinomycetes from the DSMZ collection.</title>
        <authorList>
            <person name="Nouioui I."/>
        </authorList>
    </citation>
    <scope>NUCLEOTIDE SEQUENCE</scope>
    <source>
        <strain evidence="4">DSM 40473</strain>
    </source>
</reference>
<dbReference type="Pfam" id="PF04185">
    <property type="entry name" value="Phosphoesterase"/>
    <property type="match status" value="1"/>
</dbReference>
<protein>
    <submittedName>
        <fullName evidence="4">Alkaline phosphatase family protein</fullName>
    </submittedName>
</protein>
<dbReference type="PANTHER" id="PTHR31956:SF1">
    <property type="entry name" value="NON-SPECIFIC PHOSPHOLIPASE C1"/>
    <property type="match status" value="1"/>
</dbReference>
<keyword evidence="2" id="KW-0843">Virulence</keyword>
<feature type="compositionally biased region" description="Polar residues" evidence="3">
    <location>
        <begin position="84"/>
        <end position="100"/>
    </location>
</feature>
<evidence type="ECO:0000313" key="4">
    <source>
        <dbReference type="EMBL" id="MDT0448557.1"/>
    </source>
</evidence>
<feature type="region of interest" description="Disordered" evidence="3">
    <location>
        <begin position="73"/>
        <end position="100"/>
    </location>
</feature>
<evidence type="ECO:0000313" key="5">
    <source>
        <dbReference type="Proteomes" id="UP001180531"/>
    </source>
</evidence>
<dbReference type="PANTHER" id="PTHR31956">
    <property type="entry name" value="NON-SPECIFIC PHOSPHOLIPASE C4-RELATED"/>
    <property type="match status" value="1"/>
</dbReference>
<dbReference type="InterPro" id="IPR017850">
    <property type="entry name" value="Alkaline_phosphatase_core_sf"/>
</dbReference>
<dbReference type="RefSeq" id="WP_311608388.1">
    <property type="nucleotide sequence ID" value="NZ_JAVRFI010000002.1"/>
</dbReference>
<dbReference type="InterPro" id="IPR007312">
    <property type="entry name" value="Phosphoesterase"/>
</dbReference>
<comment type="caution">
    <text evidence="4">The sequence shown here is derived from an EMBL/GenBank/DDBJ whole genome shotgun (WGS) entry which is preliminary data.</text>
</comment>
<keyword evidence="1" id="KW-0378">Hydrolase</keyword>
<accession>A0ABU2SHV5</accession>
<keyword evidence="5" id="KW-1185">Reference proteome</keyword>
<name>A0ABU2SHV5_9ACTN</name>
<dbReference type="Gene3D" id="3.40.720.10">
    <property type="entry name" value="Alkaline Phosphatase, subunit A"/>
    <property type="match status" value="2"/>
</dbReference>
<evidence type="ECO:0000256" key="3">
    <source>
        <dbReference type="SAM" id="MobiDB-lite"/>
    </source>
</evidence>
<evidence type="ECO:0000256" key="2">
    <source>
        <dbReference type="ARBA" id="ARBA00023026"/>
    </source>
</evidence>
<dbReference type="Proteomes" id="UP001180531">
    <property type="component" value="Unassembled WGS sequence"/>
</dbReference>
<gene>
    <name evidence="4" type="ORF">RM609_05585</name>
</gene>
<feature type="region of interest" description="Disordered" evidence="3">
    <location>
        <begin position="38"/>
        <end position="57"/>
    </location>
</feature>